<keyword evidence="8" id="KW-1185">Reference proteome</keyword>
<dbReference type="GO" id="GO:0030170">
    <property type="term" value="F:pyridoxal phosphate binding"/>
    <property type="evidence" value="ECO:0007669"/>
    <property type="project" value="InterPro"/>
</dbReference>
<dbReference type="AlphaFoldDB" id="A0A6I2GHZ6"/>
<dbReference type="Gene3D" id="3.90.1150.10">
    <property type="entry name" value="Aspartate Aminotransferase, domain 1"/>
    <property type="match status" value="1"/>
</dbReference>
<dbReference type="Proteomes" id="UP000430975">
    <property type="component" value="Unassembled WGS sequence"/>
</dbReference>
<evidence type="ECO:0000256" key="2">
    <source>
        <dbReference type="ARBA" id="ARBA00007441"/>
    </source>
</evidence>
<reference evidence="7 8" key="1">
    <citation type="submission" date="2019-11" db="EMBL/GenBank/DDBJ databases">
        <title>Characterisation of Fundicoccus ignavus gen. nov. sp. nov., a novel genus of the family Aerococcaceae isolated from bulk tank milk.</title>
        <authorList>
            <person name="Siebert A."/>
            <person name="Huptas C."/>
            <person name="Wenning M."/>
            <person name="Scherer S."/>
            <person name="Doll E.V."/>
        </authorList>
    </citation>
    <scope>NUCLEOTIDE SEQUENCE [LARGE SCALE GENOMIC DNA]</scope>
    <source>
        <strain evidence="7 8">WS4759</strain>
    </source>
</reference>
<dbReference type="SUPFAM" id="SSF53383">
    <property type="entry name" value="PLP-dependent transferases"/>
    <property type="match status" value="1"/>
</dbReference>
<proteinExistence type="inferred from homology"/>
<comment type="caution">
    <text evidence="7">The sequence shown here is derived from an EMBL/GenBank/DDBJ whole genome shotgun (WGS) entry which is preliminary data.</text>
</comment>
<protein>
    <submittedName>
        <fullName evidence="7">Aminotransferase class I/II-fold pyridoxal phosphate-dependent enzyme</fullName>
    </submittedName>
</protein>
<dbReference type="Pfam" id="PF00155">
    <property type="entry name" value="Aminotran_1_2"/>
    <property type="match status" value="1"/>
</dbReference>
<sequence>MNYHSINQHVKAAPENEIRTFNDRISHIEGLIAFNIGEPDFPTPENIKEAAIASIQANQSFYSHSRGVLELREEISHYLKRKYLLDYSAEDEIIVTAGATEALYLALIGLINPGDQILVVDPSYVIYQTQIVLAGGETVPIDVSKSDFKLTPDQLEKAILENSNVKALVFNFPTNPTGVTYSAEEIKELAAIIKKHQIFVIADEVYSEFSYESSHTSIASFIPDQTLLVNGASKSHAMTGWRSAYLAGPAELLNAFYPLHQAVVTSPTTQVQYASIEAYSPRSDAAIQMMKQSYQERRDLLFAGMEALGFESVLAAGAFYLFTKVPSWFNGSDVDFCVALAEKVQVATTPGSVFGQAGQGYFRTSYVSSTENLKIYLERLAQFKDLYQ</sequence>
<feature type="domain" description="Aminotransferase class I/classII large" evidence="6">
    <location>
        <begin position="31"/>
        <end position="380"/>
    </location>
</feature>
<dbReference type="InterPro" id="IPR015421">
    <property type="entry name" value="PyrdxlP-dep_Trfase_major"/>
</dbReference>
<dbReference type="InterPro" id="IPR004839">
    <property type="entry name" value="Aminotransferase_I/II_large"/>
</dbReference>
<dbReference type="GO" id="GO:0008483">
    <property type="term" value="F:transaminase activity"/>
    <property type="evidence" value="ECO:0007669"/>
    <property type="project" value="UniProtKB-KW"/>
</dbReference>
<evidence type="ECO:0000259" key="6">
    <source>
        <dbReference type="Pfam" id="PF00155"/>
    </source>
</evidence>
<dbReference type="Gene3D" id="3.40.640.10">
    <property type="entry name" value="Type I PLP-dependent aspartate aminotransferase-like (Major domain)"/>
    <property type="match status" value="1"/>
</dbReference>
<organism evidence="7 8">
    <name type="scientific">Fundicoccus ignavus</name>
    <dbReference type="NCBI Taxonomy" id="2664442"/>
    <lineage>
        <taxon>Bacteria</taxon>
        <taxon>Bacillati</taxon>
        <taxon>Bacillota</taxon>
        <taxon>Bacilli</taxon>
        <taxon>Lactobacillales</taxon>
        <taxon>Aerococcaceae</taxon>
        <taxon>Fundicoccus</taxon>
    </lineage>
</organism>
<dbReference type="PANTHER" id="PTHR46383">
    <property type="entry name" value="ASPARTATE AMINOTRANSFERASE"/>
    <property type="match status" value="1"/>
</dbReference>
<evidence type="ECO:0000313" key="8">
    <source>
        <dbReference type="Proteomes" id="UP000430975"/>
    </source>
</evidence>
<keyword evidence="4 7" id="KW-0808">Transferase</keyword>
<dbReference type="InterPro" id="IPR015424">
    <property type="entry name" value="PyrdxlP-dep_Trfase"/>
</dbReference>
<keyword evidence="5" id="KW-0663">Pyridoxal phosphate</keyword>
<dbReference type="FunFam" id="3.40.640.10:FF:000033">
    <property type="entry name" value="Aspartate aminotransferase"/>
    <property type="match status" value="1"/>
</dbReference>
<name>A0A6I2GHZ6_9LACT</name>
<comment type="similarity">
    <text evidence="2">Belongs to the class-I pyridoxal-phosphate-dependent aminotransferase family.</text>
</comment>
<dbReference type="EMBL" id="WJQS01000003">
    <property type="protein sequence ID" value="MRI85131.1"/>
    <property type="molecule type" value="Genomic_DNA"/>
</dbReference>
<keyword evidence="3 7" id="KW-0032">Aminotransferase</keyword>
<gene>
    <name evidence="7" type="ORF">GIY09_04485</name>
</gene>
<dbReference type="RefSeq" id="WP_153863333.1">
    <property type="nucleotide sequence ID" value="NZ_WJQS01000003.1"/>
</dbReference>
<dbReference type="InterPro" id="IPR015422">
    <property type="entry name" value="PyrdxlP-dep_Trfase_small"/>
</dbReference>
<dbReference type="InterPro" id="IPR050596">
    <property type="entry name" value="AspAT/PAT-like"/>
</dbReference>
<evidence type="ECO:0000313" key="7">
    <source>
        <dbReference type="EMBL" id="MRI85131.1"/>
    </source>
</evidence>
<evidence type="ECO:0000256" key="5">
    <source>
        <dbReference type="ARBA" id="ARBA00022898"/>
    </source>
</evidence>
<comment type="cofactor">
    <cofactor evidence="1">
        <name>pyridoxal 5'-phosphate</name>
        <dbReference type="ChEBI" id="CHEBI:597326"/>
    </cofactor>
</comment>
<dbReference type="PANTHER" id="PTHR46383:SF4">
    <property type="entry name" value="AMINOTRANSFERASE"/>
    <property type="match status" value="1"/>
</dbReference>
<dbReference type="CDD" id="cd00609">
    <property type="entry name" value="AAT_like"/>
    <property type="match status" value="1"/>
</dbReference>
<accession>A0A6I2GHZ6</accession>
<evidence type="ECO:0000256" key="4">
    <source>
        <dbReference type="ARBA" id="ARBA00022679"/>
    </source>
</evidence>
<evidence type="ECO:0000256" key="1">
    <source>
        <dbReference type="ARBA" id="ARBA00001933"/>
    </source>
</evidence>
<dbReference type="GO" id="GO:0006520">
    <property type="term" value="P:amino acid metabolic process"/>
    <property type="evidence" value="ECO:0007669"/>
    <property type="project" value="InterPro"/>
</dbReference>
<evidence type="ECO:0000256" key="3">
    <source>
        <dbReference type="ARBA" id="ARBA00022576"/>
    </source>
</evidence>